<dbReference type="Gene3D" id="1.10.420.10">
    <property type="entry name" value="Peroxidase, domain 2"/>
    <property type="match status" value="1"/>
</dbReference>
<keyword evidence="17" id="KW-1185">Reference proteome</keyword>
<dbReference type="GO" id="GO:0046872">
    <property type="term" value="F:metal ion binding"/>
    <property type="evidence" value="ECO:0007669"/>
    <property type="project" value="UniProtKB-KW"/>
</dbReference>
<evidence type="ECO:0000256" key="4">
    <source>
        <dbReference type="ARBA" id="ARBA00022617"/>
    </source>
</evidence>
<evidence type="ECO:0000256" key="14">
    <source>
        <dbReference type="SAM" id="MobiDB-lite"/>
    </source>
</evidence>
<dbReference type="Pfam" id="PF00141">
    <property type="entry name" value="peroxidase"/>
    <property type="match status" value="1"/>
</dbReference>
<dbReference type="SUPFAM" id="SSF48113">
    <property type="entry name" value="Heme-dependent peroxidases"/>
    <property type="match status" value="1"/>
</dbReference>
<evidence type="ECO:0000256" key="1">
    <source>
        <dbReference type="ARBA" id="ARBA00000189"/>
    </source>
</evidence>
<comment type="similarity">
    <text evidence="2">Belongs to the peroxidase family. Ascorbate peroxidase subfamily.</text>
</comment>
<evidence type="ECO:0000256" key="3">
    <source>
        <dbReference type="ARBA" id="ARBA00022559"/>
    </source>
</evidence>
<dbReference type="CDD" id="cd00693">
    <property type="entry name" value="secretory_peroxidase"/>
    <property type="match status" value="1"/>
</dbReference>
<evidence type="ECO:0000256" key="12">
    <source>
        <dbReference type="PIRSR" id="PIRSR600823-4"/>
    </source>
</evidence>
<keyword evidence="4" id="KW-0349">Heme</keyword>
<proteinExistence type="inferred from homology"/>
<feature type="binding site" evidence="11">
    <location>
        <position position="398"/>
    </location>
    <ligand>
        <name>Ca(2+)</name>
        <dbReference type="ChEBI" id="CHEBI:29108"/>
        <label>2</label>
    </ligand>
</feature>
<dbReference type="PROSITE" id="PS00435">
    <property type="entry name" value="PEROXIDASE_1"/>
    <property type="match status" value="1"/>
</dbReference>
<feature type="binding site" evidence="11">
    <location>
        <position position="406"/>
    </location>
    <ligand>
        <name>Ca(2+)</name>
        <dbReference type="ChEBI" id="CHEBI:29108"/>
        <label>2</label>
    </ligand>
</feature>
<feature type="binding site" evidence="10">
    <location>
        <position position="316"/>
    </location>
    <ligand>
        <name>substrate</name>
    </ligand>
</feature>
<feature type="active site" description="Proton acceptor" evidence="9">
    <location>
        <position position="215"/>
    </location>
</feature>
<dbReference type="InterPro" id="IPR002016">
    <property type="entry name" value="Haem_peroxidase"/>
</dbReference>
<feature type="binding site" evidence="11">
    <location>
        <position position="219"/>
    </location>
    <ligand>
        <name>Ca(2+)</name>
        <dbReference type="ChEBI" id="CHEBI:29108"/>
        <label>1</label>
    </ligand>
</feature>
<dbReference type="PRINTS" id="PR00458">
    <property type="entry name" value="PEROXIDASE"/>
</dbReference>
<keyword evidence="5 11" id="KW-0479">Metal-binding</keyword>
<evidence type="ECO:0000256" key="8">
    <source>
        <dbReference type="ARBA" id="ARBA00023157"/>
    </source>
</evidence>
<evidence type="ECO:0000256" key="11">
    <source>
        <dbReference type="PIRSR" id="PIRSR600823-3"/>
    </source>
</evidence>
<dbReference type="Gene3D" id="1.10.520.10">
    <property type="match status" value="1"/>
</dbReference>
<dbReference type="InterPro" id="IPR033905">
    <property type="entry name" value="Secretory_peroxidase"/>
</dbReference>
<keyword evidence="11" id="KW-0106">Calcium</keyword>
<keyword evidence="7 11" id="KW-0408">Iron</keyword>
<evidence type="ECO:0000256" key="2">
    <source>
        <dbReference type="ARBA" id="ARBA00006873"/>
    </source>
</evidence>
<dbReference type="GO" id="GO:0006979">
    <property type="term" value="P:response to oxidative stress"/>
    <property type="evidence" value="ECO:0007669"/>
    <property type="project" value="InterPro"/>
</dbReference>
<evidence type="ECO:0000256" key="6">
    <source>
        <dbReference type="ARBA" id="ARBA00023002"/>
    </source>
</evidence>
<dbReference type="PROSITE" id="PS50873">
    <property type="entry name" value="PEROXIDASE_4"/>
    <property type="match status" value="1"/>
</dbReference>
<feature type="region of interest" description="Disordered" evidence="14">
    <location>
        <begin position="475"/>
        <end position="546"/>
    </location>
</feature>
<keyword evidence="8 13" id="KW-1015">Disulfide bond</keyword>
<feature type="binding site" evidence="11">
    <location>
        <position position="401"/>
    </location>
    <ligand>
        <name>Ca(2+)</name>
        <dbReference type="ChEBI" id="CHEBI:29108"/>
        <label>2</label>
    </ligand>
</feature>
<feature type="binding site" evidence="11">
    <location>
        <position position="242"/>
    </location>
    <ligand>
        <name>Ca(2+)</name>
        <dbReference type="ChEBI" id="CHEBI:29108"/>
        <label>1</label>
    </ligand>
</feature>
<dbReference type="AlphaFoldDB" id="A0A176WR64"/>
<dbReference type="GO" id="GO:0140825">
    <property type="term" value="F:lactoperoxidase activity"/>
    <property type="evidence" value="ECO:0007669"/>
    <property type="project" value="UniProtKB-EC"/>
</dbReference>
<feature type="disulfide bond" evidence="13">
    <location>
        <begin position="353"/>
        <end position="385"/>
    </location>
</feature>
<name>A0A176WR64_MARPO</name>
<dbReference type="InterPro" id="IPR010255">
    <property type="entry name" value="Haem_peroxidase_sf"/>
</dbReference>
<sequence>MLKQREALAAQKLRGDELKRECCKEMEDQKLPSAAIIIGPSASREKMHKRQLLRHLAGRVGIHHWRDEARTGCSPPPGVTAAVVELQVSEYQCNHSIEAVWQFRASLGRAPHPVDLPIVLARQHVAPPVGLIRIPQMGKAEQNSFTMDRRGISNVLYVFAIVWVVSARPIQSTWLSEDFYSDDCPDLMQIMRDAMNVTAENDPVNLPAILRLFAHDAMVNGVDGSVLLDSKPGAKLPADKAEKDAPINLSLFGFEAVEFLKGEVEMACPGVVSCADVLTIAAQLSIEMSGGPVYQSLLGRRDGKVSRYNDAVAQLPTETMSLDQLNANFASIGLDQTDLVVLSGAHTIGFAHCEAFSKRIYNFSSTDPIDPTMDWTLADQLKHVCPLKPDPNTVQALDITTIETFDESFYFNLQINEGLLASDQLLYTSDATSPLVDQFAADKTAFFDSFVTSMIKLGNVGVLTGTQGEIREVCSMVNPSPPPPPRASPPPPPPRASPPPPPRASPPPPPRASPPPPPRASPPPPPRASPPPPPRASPPPPPPSAL</sequence>
<dbReference type="GO" id="GO:0020037">
    <property type="term" value="F:heme binding"/>
    <property type="evidence" value="ECO:0007669"/>
    <property type="project" value="InterPro"/>
</dbReference>
<feature type="domain" description="Plant heme peroxidase family profile" evidence="15">
    <location>
        <begin position="174"/>
        <end position="478"/>
    </location>
</feature>
<feature type="binding site" evidence="11">
    <location>
        <position position="221"/>
    </location>
    <ligand>
        <name>Ca(2+)</name>
        <dbReference type="ChEBI" id="CHEBI:29108"/>
        <label>1</label>
    </ligand>
</feature>
<dbReference type="InterPro" id="IPR000823">
    <property type="entry name" value="Peroxidase_pln"/>
</dbReference>
<comment type="caution">
    <text evidence="16">The sequence shown here is derived from an EMBL/GenBank/DDBJ whole genome shotgun (WGS) entry which is preliminary data.</text>
</comment>
<protein>
    <recommendedName>
        <fullName evidence="15">Plant heme peroxidase family profile domain-containing protein</fullName>
    </recommendedName>
</protein>
<comment type="cofactor">
    <cofactor evidence="11">
        <name>heme b</name>
        <dbReference type="ChEBI" id="CHEBI:60344"/>
    </cofactor>
    <text evidence="11">Binds 1 heme b (iron(II)-protoporphyrin IX) group per subunit.</text>
</comment>
<evidence type="ECO:0000256" key="13">
    <source>
        <dbReference type="PIRSR" id="PIRSR600823-5"/>
    </source>
</evidence>
<feature type="compositionally biased region" description="Pro residues" evidence="14">
    <location>
        <begin position="479"/>
        <end position="546"/>
    </location>
</feature>
<evidence type="ECO:0000256" key="7">
    <source>
        <dbReference type="ARBA" id="ARBA00023004"/>
    </source>
</evidence>
<evidence type="ECO:0000259" key="15">
    <source>
        <dbReference type="PROSITE" id="PS50873"/>
    </source>
</evidence>
<gene>
    <name evidence="16" type="ORF">AXG93_1356s1090</name>
</gene>
<feature type="binding site" evidence="11">
    <location>
        <position position="223"/>
    </location>
    <ligand>
        <name>Ca(2+)</name>
        <dbReference type="ChEBI" id="CHEBI:29108"/>
        <label>1</label>
    </ligand>
</feature>
<feature type="binding site" evidence="11">
    <location>
        <position position="347"/>
    </location>
    <ligand>
        <name>Ca(2+)</name>
        <dbReference type="ChEBI" id="CHEBI:29108"/>
        <label>2</label>
    </ligand>
</feature>
<keyword evidence="3" id="KW-0575">Peroxidase</keyword>
<comment type="cofactor">
    <cofactor evidence="11">
        <name>Ca(2+)</name>
        <dbReference type="ChEBI" id="CHEBI:29108"/>
    </cofactor>
    <text evidence="11">Binds 2 calcium ions per subunit.</text>
</comment>
<feature type="binding site" description="axial binding residue" evidence="11">
    <location>
        <position position="346"/>
    </location>
    <ligand>
        <name>heme b</name>
        <dbReference type="ChEBI" id="CHEBI:60344"/>
    </ligand>
    <ligandPart>
        <name>Fe</name>
        <dbReference type="ChEBI" id="CHEBI:18248"/>
    </ligandPart>
</feature>
<dbReference type="FunFam" id="1.10.420.10:FF:000001">
    <property type="entry name" value="Peroxidase"/>
    <property type="match status" value="1"/>
</dbReference>
<evidence type="ECO:0000313" key="16">
    <source>
        <dbReference type="EMBL" id="OAE35607.1"/>
    </source>
</evidence>
<feature type="disulfide bond" evidence="13">
    <location>
        <begin position="184"/>
        <end position="268"/>
    </location>
</feature>
<keyword evidence="6" id="KW-0560">Oxidoreductase</keyword>
<dbReference type="Proteomes" id="UP000077202">
    <property type="component" value="Unassembled WGS sequence"/>
</dbReference>
<feature type="disulfide bond" evidence="13">
    <location>
        <begin position="274"/>
        <end position="474"/>
    </location>
</feature>
<dbReference type="PANTHER" id="PTHR31517:SF48">
    <property type="entry name" value="PEROXIDASE 16-RELATED"/>
    <property type="match status" value="1"/>
</dbReference>
<feature type="binding site" evidence="11">
    <location>
        <position position="216"/>
    </location>
    <ligand>
        <name>Ca(2+)</name>
        <dbReference type="ChEBI" id="CHEBI:29108"/>
        <label>1</label>
    </ligand>
</feature>
<evidence type="ECO:0000256" key="9">
    <source>
        <dbReference type="PIRSR" id="PIRSR600823-1"/>
    </source>
</evidence>
<dbReference type="PANTHER" id="PTHR31517">
    <property type="match status" value="1"/>
</dbReference>
<evidence type="ECO:0000313" key="17">
    <source>
        <dbReference type="Proteomes" id="UP000077202"/>
    </source>
</evidence>
<dbReference type="InterPro" id="IPR019793">
    <property type="entry name" value="Peroxidases_heam-ligand_BS"/>
</dbReference>
<dbReference type="PRINTS" id="PR00461">
    <property type="entry name" value="PLPEROXIDASE"/>
</dbReference>
<dbReference type="GO" id="GO:0042744">
    <property type="term" value="P:hydrogen peroxide catabolic process"/>
    <property type="evidence" value="ECO:0007669"/>
    <property type="project" value="InterPro"/>
</dbReference>
<organism evidence="16 17">
    <name type="scientific">Marchantia polymorpha subsp. ruderalis</name>
    <dbReference type="NCBI Taxonomy" id="1480154"/>
    <lineage>
        <taxon>Eukaryota</taxon>
        <taxon>Viridiplantae</taxon>
        <taxon>Streptophyta</taxon>
        <taxon>Embryophyta</taxon>
        <taxon>Marchantiophyta</taxon>
        <taxon>Marchantiopsida</taxon>
        <taxon>Marchantiidae</taxon>
        <taxon>Marchantiales</taxon>
        <taxon>Marchantiaceae</taxon>
        <taxon>Marchantia</taxon>
    </lineage>
</organism>
<evidence type="ECO:0000256" key="10">
    <source>
        <dbReference type="PIRSR" id="PIRSR600823-2"/>
    </source>
</evidence>
<reference evidence="16" key="1">
    <citation type="submission" date="2016-03" db="EMBL/GenBank/DDBJ databases">
        <title>Mechanisms controlling the formation of the plant cell surface in tip-growing cells are functionally conserved among land plants.</title>
        <authorList>
            <person name="Honkanen S."/>
            <person name="Jones V.A."/>
            <person name="Morieri G."/>
            <person name="Champion C."/>
            <person name="Hetherington A.J."/>
            <person name="Kelly S."/>
            <person name="Saint-Marcoux D."/>
            <person name="Proust H."/>
            <person name="Prescott H."/>
            <person name="Dolan L."/>
        </authorList>
    </citation>
    <scope>NUCLEOTIDE SEQUENCE [LARGE SCALE GENOMIC DNA]</scope>
    <source>
        <tissue evidence="16">Whole gametophyte</tissue>
    </source>
</reference>
<feature type="site" description="Transition state stabilizer" evidence="12">
    <location>
        <position position="211"/>
    </location>
</feature>
<dbReference type="EMBL" id="LVLJ01000111">
    <property type="protein sequence ID" value="OAE35607.1"/>
    <property type="molecule type" value="Genomic_DNA"/>
</dbReference>
<comment type="catalytic activity">
    <reaction evidence="1">
        <text>2 a phenolic donor + H2O2 = 2 a phenolic radical donor + 2 H2O</text>
        <dbReference type="Rhea" id="RHEA:56136"/>
        <dbReference type="ChEBI" id="CHEBI:15377"/>
        <dbReference type="ChEBI" id="CHEBI:16240"/>
        <dbReference type="ChEBI" id="CHEBI:139520"/>
        <dbReference type="ChEBI" id="CHEBI:139521"/>
        <dbReference type="EC" id="1.11.1.7"/>
    </reaction>
</comment>
<accession>A0A176WR64</accession>
<evidence type="ECO:0000256" key="5">
    <source>
        <dbReference type="ARBA" id="ARBA00022723"/>
    </source>
</evidence>
<feature type="binding site" evidence="11">
    <location>
        <position position="225"/>
    </location>
    <ligand>
        <name>Ca(2+)</name>
        <dbReference type="ChEBI" id="CHEBI:29108"/>
        <label>1</label>
    </ligand>
</feature>